<reference evidence="5 6" key="2">
    <citation type="submission" date="2016-05" db="EMBL/GenBank/DDBJ databases">
        <authorList>
            <person name="Naeem Raeece"/>
        </authorList>
    </citation>
    <scope>NUCLEOTIDE SEQUENCE [LARGE SCALE GENOMIC DNA]</scope>
</reference>
<evidence type="ECO:0000313" key="4">
    <source>
        <dbReference type="EMBL" id="SBS83970.1"/>
    </source>
</evidence>
<dbReference type="Proteomes" id="UP000078546">
    <property type="component" value="Unassembled WGS sequence"/>
</dbReference>
<name>A0A1A8VM96_PLAOA</name>
<dbReference type="Proteomes" id="UP000078560">
    <property type="component" value="Unassembled WGS sequence"/>
</dbReference>
<dbReference type="GO" id="GO:0017128">
    <property type="term" value="F:phospholipid scramblase activity"/>
    <property type="evidence" value="ECO:0007669"/>
    <property type="project" value="InterPro"/>
</dbReference>
<evidence type="ECO:0000256" key="2">
    <source>
        <dbReference type="SAM" id="MobiDB-lite"/>
    </source>
</evidence>
<comment type="similarity">
    <text evidence="1">Belongs to the phospholipid scramblase family.</text>
</comment>
<gene>
    <name evidence="4" type="ORF">POVCU1_009650</name>
    <name evidence="3" type="ORF">POVCU2_0010360</name>
</gene>
<protein>
    <submittedName>
        <fullName evidence="3">Phospholipid scramblase, putative</fullName>
    </submittedName>
</protein>
<dbReference type="GO" id="GO:0005886">
    <property type="term" value="C:plasma membrane"/>
    <property type="evidence" value="ECO:0007669"/>
    <property type="project" value="TreeGrafter"/>
</dbReference>
<evidence type="ECO:0000313" key="3">
    <source>
        <dbReference type="EMBL" id="SBS81448.1"/>
    </source>
</evidence>
<dbReference type="EMBL" id="FLQU01000159">
    <property type="protein sequence ID" value="SBS81448.1"/>
    <property type="molecule type" value="Genomic_DNA"/>
</dbReference>
<dbReference type="InterPro" id="IPR005552">
    <property type="entry name" value="Scramblase"/>
</dbReference>
<feature type="compositionally biased region" description="Low complexity" evidence="2">
    <location>
        <begin position="53"/>
        <end position="94"/>
    </location>
</feature>
<dbReference type="EMBL" id="FLQV01000173">
    <property type="protein sequence ID" value="SBS83970.1"/>
    <property type="molecule type" value="Genomic_DNA"/>
</dbReference>
<dbReference type="PANTHER" id="PTHR23248">
    <property type="entry name" value="PHOSPHOLIPID SCRAMBLASE-RELATED"/>
    <property type="match status" value="1"/>
</dbReference>
<organism evidence="3 6">
    <name type="scientific">Plasmodium ovale curtisi</name>
    <dbReference type="NCBI Taxonomy" id="864141"/>
    <lineage>
        <taxon>Eukaryota</taxon>
        <taxon>Sar</taxon>
        <taxon>Alveolata</taxon>
        <taxon>Apicomplexa</taxon>
        <taxon>Aconoidasida</taxon>
        <taxon>Haemosporida</taxon>
        <taxon>Plasmodiidae</taxon>
        <taxon>Plasmodium</taxon>
        <taxon>Plasmodium (Plasmodium)</taxon>
    </lineage>
</organism>
<feature type="region of interest" description="Disordered" evidence="2">
    <location>
        <begin position="45"/>
        <end position="94"/>
    </location>
</feature>
<sequence>MNNQFMNLPVKKAIYSSNMLKKEENNPAVNPPNVNHPPINIHYGNNPNINTKYGDNPHGGNNPYGGNPHGGNNPYGGNPHGGNNPYGGNPHGGNNPNVNYNYPYPNMHNYQHPYPMPPPQQQMQMFVNDWKSTMASLKSCRIKQQFDDREFLADFAMGLKLDFNNRYLVLDASTELLKFTAIESSDFCNRNCLPKMCIPINMKILSYGKQLAKPDVMVEKDCTCTMLCLNRPTIKMYEYSDNNNKRLIGTIKAPFSCCSYKFNLYDSSQNKIIYMDDTCCQLSILFPCPCGPCKFSNYYLRDAKTNEKVAHLQKEVPFLKFVKRDIDNYTLNFEEVKNPEWKMMLLAFSLFLDYMYYDRNDGTLGGFTGLDVIMRNIAPIAVPRQQQQSSPSPIKMHKWVPSTKTILVPQKYYLLCVLTNGIMNKKRHVKMDGKMVTFIRRLEERTNR</sequence>
<accession>A0A1A8VM96</accession>
<dbReference type="PANTHER" id="PTHR23248:SF9">
    <property type="entry name" value="PHOSPHOLIPID SCRAMBLASE"/>
    <property type="match status" value="1"/>
</dbReference>
<dbReference type="AlphaFoldDB" id="A0A1A8VM96"/>
<dbReference type="Pfam" id="PF03803">
    <property type="entry name" value="Scramblase"/>
    <property type="match status" value="1"/>
</dbReference>
<evidence type="ECO:0000313" key="5">
    <source>
        <dbReference type="Proteomes" id="UP000078546"/>
    </source>
</evidence>
<proteinExistence type="inferred from homology"/>
<reference evidence="3" key="1">
    <citation type="submission" date="2016-05" db="EMBL/GenBank/DDBJ databases">
        <authorList>
            <person name="Lavstsen T."/>
            <person name="Jespersen J.S."/>
        </authorList>
    </citation>
    <scope>NUCLEOTIDE SEQUENCE [LARGE SCALE GENOMIC DNA]</scope>
</reference>
<evidence type="ECO:0000313" key="6">
    <source>
        <dbReference type="Proteomes" id="UP000078560"/>
    </source>
</evidence>
<evidence type="ECO:0000256" key="1">
    <source>
        <dbReference type="ARBA" id="ARBA00005350"/>
    </source>
</evidence>